<evidence type="ECO:0000256" key="4">
    <source>
        <dbReference type="PIRNR" id="PIRNR005622"/>
    </source>
</evidence>
<protein>
    <recommendedName>
        <fullName evidence="4">Hydrogenase maturation factor</fullName>
    </recommendedName>
</protein>
<dbReference type="GO" id="GO:0070025">
    <property type="term" value="F:carbon monoxide binding"/>
    <property type="evidence" value="ECO:0007669"/>
    <property type="project" value="TreeGrafter"/>
</dbReference>
<dbReference type="EMBL" id="CM001475">
    <property type="protein sequence ID" value="EIC28977.1"/>
    <property type="molecule type" value="Genomic_DNA"/>
</dbReference>
<dbReference type="GO" id="GO:0051604">
    <property type="term" value="P:protein maturation"/>
    <property type="evidence" value="ECO:0007669"/>
    <property type="project" value="TreeGrafter"/>
</dbReference>
<keyword evidence="2" id="KW-0479">Metal-binding</keyword>
<gene>
    <name evidence="5" type="ORF">Metal_1166</name>
</gene>
<dbReference type="HOGENOM" id="CLU_048562_1_0_6"/>
<dbReference type="GO" id="GO:0005506">
    <property type="term" value="F:iron ion binding"/>
    <property type="evidence" value="ECO:0007669"/>
    <property type="project" value="TreeGrafter"/>
</dbReference>
<dbReference type="PANTHER" id="PTHR30149">
    <property type="entry name" value="HYDROGENASE PROTEIN ASSEMBLY PROTEIN HYPD"/>
    <property type="match status" value="1"/>
</dbReference>
<dbReference type="InterPro" id="IPR042243">
    <property type="entry name" value="HypD_1"/>
</dbReference>
<name>H8GHZ3_METAL</name>
<proteinExistence type="inferred from homology"/>
<dbReference type="RefSeq" id="WP_005370486.1">
    <property type="nucleotide sequence ID" value="NZ_CM001475.1"/>
</dbReference>
<organism evidence="5 6">
    <name type="scientific">Methylomicrobium album BG8</name>
    <dbReference type="NCBI Taxonomy" id="686340"/>
    <lineage>
        <taxon>Bacteria</taxon>
        <taxon>Pseudomonadati</taxon>
        <taxon>Pseudomonadota</taxon>
        <taxon>Gammaproteobacteria</taxon>
        <taxon>Methylococcales</taxon>
        <taxon>Methylococcaceae</taxon>
        <taxon>Methylomicrobium</taxon>
    </lineage>
</organism>
<dbReference type="PIRSF" id="PIRSF005622">
    <property type="entry name" value="Hydrgn_mat_hypD"/>
    <property type="match status" value="1"/>
</dbReference>
<evidence type="ECO:0000256" key="1">
    <source>
        <dbReference type="ARBA" id="ARBA00007888"/>
    </source>
</evidence>
<dbReference type="Gene3D" id="6.10.20.100">
    <property type="match status" value="1"/>
</dbReference>
<evidence type="ECO:0000256" key="2">
    <source>
        <dbReference type="ARBA" id="ARBA00022723"/>
    </source>
</evidence>
<accession>H8GHZ3</accession>
<dbReference type="InterPro" id="IPR042244">
    <property type="entry name" value="HypD_2_sf"/>
</dbReference>
<evidence type="ECO:0000313" key="5">
    <source>
        <dbReference type="EMBL" id="EIC28977.1"/>
    </source>
</evidence>
<dbReference type="eggNOG" id="COG0409">
    <property type="taxonomic scope" value="Bacteria"/>
</dbReference>
<dbReference type="STRING" id="686340.Metal_1166"/>
<evidence type="ECO:0000313" key="6">
    <source>
        <dbReference type="Proteomes" id="UP000005090"/>
    </source>
</evidence>
<dbReference type="AlphaFoldDB" id="H8GHZ3"/>
<evidence type="ECO:0000256" key="3">
    <source>
        <dbReference type="ARBA" id="ARBA00023004"/>
    </source>
</evidence>
<sequence length="364" mass="39801">MSLQKAFRDPAAAKRLSAAIAAITTRPWNIMEVCGGQTHSIIKYGIDQLLPEGVNLIHGPGCPVCVTPLEYIDKALAIAALPNVILCSFGDMLRVPGSRQDLLGLKAEGADVRIVYSPTDALEIARKHPNQEVVFFGVGFETTAPTIGLAAYQAKQSQLNNFSLLACHVRVPPVIEALLDSPDNRVQGFLGAGHVCTIMGCGEYVPLAERYRVPIVITGFEPVDVLHGLYACIKQLEEGRFEVENAYRRVVREHGNPAAQQLLRQVFEVVDRNWRGLGTIKHGGLALNDDYRDFNAERRFSVDAIATQEPVACRSGDVLKGLLKPSECSEFGVRCTPEKPLGATMVSSEGACAAYYRYRRLQHG</sequence>
<keyword evidence="3" id="KW-0408">Iron</keyword>
<dbReference type="Pfam" id="PF01924">
    <property type="entry name" value="HypD"/>
    <property type="match status" value="1"/>
</dbReference>
<comment type="similarity">
    <text evidence="1 4">Belongs to the HypD family.</text>
</comment>
<reference evidence="5 6" key="1">
    <citation type="journal article" date="2013" name="Genome Announc.">
        <title>Genome Sequence of the Obligate Gammaproteobacterial Methanotroph Methylomicrobium album Strain BG8.</title>
        <authorList>
            <person name="Kits K.D."/>
            <person name="Kalyuzhnaya M.G."/>
            <person name="Klotz M.G."/>
            <person name="Jetten M.S."/>
            <person name="Op den Camp H.J."/>
            <person name="Vuilleumier S."/>
            <person name="Bringel F."/>
            <person name="Dispirito A.A."/>
            <person name="Murrell J.C."/>
            <person name="Bruce D."/>
            <person name="Cheng J.F."/>
            <person name="Copeland A."/>
            <person name="Goodwin L."/>
            <person name="Hauser L."/>
            <person name="Lajus A."/>
            <person name="Land M.L."/>
            <person name="Lapidus A."/>
            <person name="Lucas S."/>
            <person name="Medigue C."/>
            <person name="Pitluck S."/>
            <person name="Woyke T."/>
            <person name="Zeytun A."/>
            <person name="Stein L.Y."/>
        </authorList>
    </citation>
    <scope>NUCLEOTIDE SEQUENCE [LARGE SCALE GENOMIC DNA]</scope>
    <source>
        <strain evidence="5 6">BG8</strain>
    </source>
</reference>
<dbReference type="PANTHER" id="PTHR30149:SF0">
    <property type="entry name" value="HYDROGENASE MATURATION FACTOR HYPD"/>
    <property type="match status" value="1"/>
</dbReference>
<dbReference type="NCBIfam" id="TIGR00075">
    <property type="entry name" value="hypD"/>
    <property type="match status" value="1"/>
</dbReference>
<dbReference type="GO" id="GO:0051539">
    <property type="term" value="F:4 iron, 4 sulfur cluster binding"/>
    <property type="evidence" value="ECO:0007669"/>
    <property type="project" value="TreeGrafter"/>
</dbReference>
<dbReference type="Gene3D" id="3.40.50.11740">
    <property type="entry name" value="HypD, alpha/beta domain 2"/>
    <property type="match status" value="2"/>
</dbReference>
<dbReference type="InterPro" id="IPR002780">
    <property type="entry name" value="Hyd_form_HypD"/>
</dbReference>
<dbReference type="Proteomes" id="UP000005090">
    <property type="component" value="Chromosome"/>
</dbReference>
<keyword evidence="6" id="KW-1185">Reference proteome</keyword>